<comment type="caution">
    <text evidence="2">The sequence shown here is derived from an EMBL/GenBank/DDBJ whole genome shotgun (WGS) entry which is preliminary data.</text>
</comment>
<reference evidence="2 3" key="1">
    <citation type="submission" date="2016-09" db="EMBL/GenBank/DDBJ databases">
        <title>Genome sequence of Eubacterium angustum.</title>
        <authorList>
            <person name="Poehlein A."/>
            <person name="Daniel R."/>
        </authorList>
    </citation>
    <scope>NUCLEOTIDE SEQUENCE [LARGE SCALE GENOMIC DNA]</scope>
    <source>
        <strain evidence="2 3">DSM 1989</strain>
    </source>
</reference>
<feature type="transmembrane region" description="Helical" evidence="1">
    <location>
        <begin position="110"/>
        <end position="130"/>
    </location>
</feature>
<evidence type="ECO:0000256" key="1">
    <source>
        <dbReference type="SAM" id="Phobius"/>
    </source>
</evidence>
<dbReference type="AlphaFoldDB" id="A0A1S1V8B4"/>
<evidence type="ECO:0000313" key="2">
    <source>
        <dbReference type="EMBL" id="OHW62843.1"/>
    </source>
</evidence>
<name>A0A1S1V8B4_9FIRM</name>
<feature type="transmembrane region" description="Helical" evidence="1">
    <location>
        <begin position="12"/>
        <end position="35"/>
    </location>
</feature>
<dbReference type="NCBIfam" id="TIGR01906">
    <property type="entry name" value="integ_TIGR01906"/>
    <property type="match status" value="1"/>
</dbReference>
<accession>A0A1S1V8B4</accession>
<keyword evidence="1" id="KW-1133">Transmembrane helix</keyword>
<feature type="transmembrane region" description="Helical" evidence="1">
    <location>
        <begin position="137"/>
        <end position="159"/>
    </location>
</feature>
<dbReference type="Pfam" id="PF07314">
    <property type="entry name" value="Lit"/>
    <property type="match status" value="1"/>
</dbReference>
<keyword evidence="1" id="KW-0472">Membrane</keyword>
<dbReference type="STRING" id="39480.EUAN_06270"/>
<evidence type="ECO:0008006" key="4">
    <source>
        <dbReference type="Google" id="ProtNLM"/>
    </source>
</evidence>
<organism evidence="2 3">
    <name type="scientific">Andreesenia angusta</name>
    <dbReference type="NCBI Taxonomy" id="39480"/>
    <lineage>
        <taxon>Bacteria</taxon>
        <taxon>Bacillati</taxon>
        <taxon>Bacillota</taxon>
        <taxon>Tissierellia</taxon>
        <taxon>Tissierellales</taxon>
        <taxon>Gottschalkiaceae</taxon>
        <taxon>Andreesenia</taxon>
    </lineage>
</organism>
<dbReference type="OrthoDB" id="9813051at2"/>
<feature type="transmembrane region" description="Helical" evidence="1">
    <location>
        <begin position="199"/>
        <end position="220"/>
    </location>
</feature>
<keyword evidence="1" id="KW-0812">Transmembrane</keyword>
<protein>
    <recommendedName>
        <fullName evidence="4">Integral membrane protein</fullName>
    </recommendedName>
</protein>
<sequence length="228" mass="26024">MINSVFKSKAALIFCKTIFAVALPIALLLSTVSYVSSNLDFYRDRFRENKISDTTGLSEQALLSVSEEIVKYLQGERDNFDITLEDGIELFGEREKLHMEDVRVLFDVGIIVRNLSMLLSILAFLCILYVDRREAGNALVVSFCFTLLVIVTLGMFIALDFEKTFTVFHLMLFDNDLWLLDPRTDLLIKMLPLDFFYKMAYRILVLFGIEVSAVLGLGLLGRRLFKSS</sequence>
<proteinExistence type="predicted"/>
<dbReference type="RefSeq" id="WP_071061600.1">
    <property type="nucleotide sequence ID" value="NZ_MKIE01000002.1"/>
</dbReference>
<evidence type="ECO:0000313" key="3">
    <source>
        <dbReference type="Proteomes" id="UP000180254"/>
    </source>
</evidence>
<gene>
    <name evidence="2" type="ORF">EUAN_06270</name>
</gene>
<keyword evidence="3" id="KW-1185">Reference proteome</keyword>
<dbReference type="Proteomes" id="UP000180254">
    <property type="component" value="Unassembled WGS sequence"/>
</dbReference>
<dbReference type="InterPro" id="IPR010178">
    <property type="entry name" value="Lit"/>
</dbReference>
<dbReference type="EMBL" id="MKIE01000002">
    <property type="protein sequence ID" value="OHW62843.1"/>
    <property type="molecule type" value="Genomic_DNA"/>
</dbReference>